<dbReference type="SUPFAM" id="SSF52047">
    <property type="entry name" value="RNI-like"/>
    <property type="match status" value="1"/>
</dbReference>
<gene>
    <name evidence="3" type="ORF">J8273_6255</name>
</gene>
<feature type="compositionally biased region" description="Basic residues" evidence="2">
    <location>
        <begin position="647"/>
        <end position="670"/>
    </location>
</feature>
<organism evidence="3 4">
    <name type="scientific">Carpediemonas membranifera</name>
    <dbReference type="NCBI Taxonomy" id="201153"/>
    <lineage>
        <taxon>Eukaryota</taxon>
        <taxon>Metamonada</taxon>
        <taxon>Carpediemonas-like organisms</taxon>
        <taxon>Carpediemonas</taxon>
    </lineage>
</organism>
<evidence type="ECO:0000256" key="2">
    <source>
        <dbReference type="SAM" id="MobiDB-lite"/>
    </source>
</evidence>
<evidence type="ECO:0000313" key="4">
    <source>
        <dbReference type="Proteomes" id="UP000717585"/>
    </source>
</evidence>
<dbReference type="SMART" id="SM00368">
    <property type="entry name" value="LRR_RI"/>
    <property type="match status" value="9"/>
</dbReference>
<dbReference type="AlphaFoldDB" id="A0A8J6E010"/>
<feature type="compositionally biased region" description="Basic and acidic residues" evidence="2">
    <location>
        <begin position="616"/>
        <end position="629"/>
    </location>
</feature>
<dbReference type="Proteomes" id="UP000717585">
    <property type="component" value="Unassembled WGS sequence"/>
</dbReference>
<evidence type="ECO:0000313" key="3">
    <source>
        <dbReference type="EMBL" id="KAG9391493.1"/>
    </source>
</evidence>
<dbReference type="PANTHER" id="PTHR24111:SF0">
    <property type="entry name" value="LEUCINE-RICH REPEAT-CONTAINING PROTEIN"/>
    <property type="match status" value="1"/>
</dbReference>
<dbReference type="InterPro" id="IPR032675">
    <property type="entry name" value="LRR_dom_sf"/>
</dbReference>
<keyword evidence="4" id="KW-1185">Reference proteome</keyword>
<evidence type="ECO:0000256" key="1">
    <source>
        <dbReference type="ARBA" id="ARBA00022737"/>
    </source>
</evidence>
<proteinExistence type="predicted"/>
<protein>
    <submittedName>
        <fullName evidence="3">Leucine Rich repeat</fullName>
    </submittedName>
</protein>
<dbReference type="InterPro" id="IPR052201">
    <property type="entry name" value="LRR-containing_regulator"/>
</dbReference>
<comment type="caution">
    <text evidence="3">The sequence shown here is derived from an EMBL/GenBank/DDBJ whole genome shotgun (WGS) entry which is preliminary data.</text>
</comment>
<dbReference type="EMBL" id="JAHDYR010000053">
    <property type="protein sequence ID" value="KAG9391493.1"/>
    <property type="molecule type" value="Genomic_DNA"/>
</dbReference>
<dbReference type="PANTHER" id="PTHR24111">
    <property type="entry name" value="LEUCINE-RICH REPEAT-CONTAINING PROTEIN 34"/>
    <property type="match status" value="1"/>
</dbReference>
<dbReference type="InterPro" id="IPR001611">
    <property type="entry name" value="Leu-rich_rpt"/>
</dbReference>
<sequence length="680" mass="73958">MASNGLFKEVYLAMCKDTGEIPTNDGLSHFVSIAEASPPGQVVFPKCRLGPSAIITLLKRYEGTQLTIVNLFGNLIRSVGFSALLQTMKICQSVETVDVGNNDIGPDAIFPLAEDLKYDNVLKKLELGYTVRFYHPNCIGPDAAAALANGVTSNRTLQHLGLNGNMIGDGSKLACTAIGEMLRVNRSVTTLMLSDNCIEPSGLVPIAEGLRTNTSIQTLHLSGNGLNSLCLANNLGPAVQNSVLTTLNLSRNDLGGGHFPLFVSYLKDHETIQNLSLRSCELHDEGVVPLCEALATCRKIRAVDLSNNGITPASTSALCEDLLLSPSLVELKLNKNPLTSSVIERIASVLPRTELAVLELSTCRFGGPGSVELVKAACGRLEGQAWTEVSTGTVTSLRLNDNHIDEESGNMIAQTIQQCSSIVSVDITGNQVSHGTIKLIKQACLRNKHSTKDNRPQKLKLELARLHSSQKTLESVQQELMVEQQASARANQYVEVVTTEIDVMKIKYAEKKVTLKGQIETIEQEAENLAAKVADRRVVLKQTHEGTEAQLREAEATAAATKAQLEEEEHNLDLEERMEAEYKEKHAAFLAKSAETLKLRGSEMEEMEKEINRLEAELDRLPPEEKKQQDPAVPTLDMGKTSEGRGKALKSARKAKTTARKTKTPRKTSHKSTPAARATS</sequence>
<dbReference type="Gene3D" id="3.80.10.10">
    <property type="entry name" value="Ribonuclease Inhibitor"/>
    <property type="match status" value="4"/>
</dbReference>
<dbReference type="Pfam" id="PF13516">
    <property type="entry name" value="LRR_6"/>
    <property type="match status" value="5"/>
</dbReference>
<accession>A0A8J6E010</accession>
<keyword evidence="1" id="KW-0677">Repeat</keyword>
<reference evidence="3" key="1">
    <citation type="submission" date="2021-05" db="EMBL/GenBank/DDBJ databases">
        <title>A free-living protist that lacks canonical eukaryotic 1 DNA replication and segregation systems.</title>
        <authorList>
            <person name="Salas-Leiva D.E."/>
            <person name="Tromer E.C."/>
            <person name="Curtis B.A."/>
            <person name="Jerlstrom-Hultqvist J."/>
            <person name="Kolisko M."/>
            <person name="Yi Z."/>
            <person name="Salas-Leiva J.S."/>
            <person name="Gallot-Lavallee L."/>
            <person name="Kops G.J.P.L."/>
            <person name="Archibald J.M."/>
            <person name="Simpson A.G.B."/>
            <person name="Roger A.J."/>
        </authorList>
    </citation>
    <scope>NUCLEOTIDE SEQUENCE</scope>
    <source>
        <strain evidence="3">BICM</strain>
    </source>
</reference>
<dbReference type="OrthoDB" id="120976at2759"/>
<feature type="region of interest" description="Disordered" evidence="2">
    <location>
        <begin position="616"/>
        <end position="680"/>
    </location>
</feature>
<name>A0A8J6E010_9EUKA</name>